<dbReference type="GeneID" id="82150008"/>
<dbReference type="InterPro" id="IPR029464">
    <property type="entry name" value="HSDR_N"/>
</dbReference>
<comment type="caution">
    <text evidence="2">The sequence shown here is derived from an EMBL/GenBank/DDBJ whole genome shotgun (WGS) entry which is preliminary data.</text>
</comment>
<evidence type="ECO:0000313" key="2">
    <source>
        <dbReference type="EMBL" id="TGG40870.1"/>
    </source>
</evidence>
<evidence type="ECO:0000259" key="1">
    <source>
        <dbReference type="Pfam" id="PF13588"/>
    </source>
</evidence>
<protein>
    <submittedName>
        <fullName evidence="2">Type I restriction enzyme HsdR N-terminal domain-containing protein</fullName>
    </submittedName>
</protein>
<evidence type="ECO:0000313" key="3">
    <source>
        <dbReference type="Proteomes" id="UP000297635"/>
    </source>
</evidence>
<dbReference type="RefSeq" id="WP_135471827.1">
    <property type="nucleotide sequence ID" value="NZ_CASCNC010000040.1"/>
</dbReference>
<reference evidence="2 3" key="1">
    <citation type="submission" date="2019-02" db="EMBL/GenBank/DDBJ databases">
        <title>Isolation and identification of novel species under the genus Muribaculum.</title>
        <authorList>
            <person name="Miyake S."/>
            <person name="Ding Y."/>
            <person name="Low A."/>
            <person name="Soh M."/>
            <person name="Seedorf H."/>
        </authorList>
    </citation>
    <scope>NUCLEOTIDE SEQUENCE [LARGE SCALE GENOMIC DNA]</scope>
    <source>
        <strain evidence="2 3">TLL-A3</strain>
    </source>
</reference>
<keyword evidence="3" id="KW-1185">Reference proteome</keyword>
<gene>
    <name evidence="2" type="ORF">EZ315_09425</name>
</gene>
<dbReference type="Gene3D" id="3.90.1570.30">
    <property type="match status" value="1"/>
</dbReference>
<feature type="domain" description="Type I restriction enzyme R protein N-terminal" evidence="1">
    <location>
        <begin position="43"/>
        <end position="152"/>
    </location>
</feature>
<proteinExistence type="predicted"/>
<dbReference type="AlphaFoldDB" id="A0A4Z0VC29"/>
<name>A0A4Z0VC29_9BACT</name>
<dbReference type="Pfam" id="PF13588">
    <property type="entry name" value="HSDR_N_2"/>
    <property type="match status" value="1"/>
</dbReference>
<sequence length="158" mass="18228">MPSSTQNLPPQLNLPVAELSLRSGDKGVEVYDELRQKWLLVTPEEWVRQHFVHFLMSHMGVPRSLIANELGIRLNGMSRRCDTVVFDRALSPLMIVEYKAPDIKIDRKVIDQVMRYNTVLKVPYLVVSNGLHHYCIKVDADGNKCQLLTRLPRYEELT</sequence>
<accession>A0A4Z0VC29</accession>
<organism evidence="2 3">
    <name type="scientific">Duncaniella freteri</name>
    <dbReference type="NCBI Taxonomy" id="2530391"/>
    <lineage>
        <taxon>Bacteria</taxon>
        <taxon>Pseudomonadati</taxon>
        <taxon>Bacteroidota</taxon>
        <taxon>Bacteroidia</taxon>
        <taxon>Bacteroidales</taxon>
        <taxon>Muribaculaceae</taxon>
        <taxon>Duncaniella</taxon>
    </lineage>
</organism>
<dbReference type="Proteomes" id="UP000297635">
    <property type="component" value="Unassembled WGS sequence"/>
</dbReference>
<dbReference type="EMBL" id="SJSA01000001">
    <property type="protein sequence ID" value="TGG40870.1"/>
    <property type="molecule type" value="Genomic_DNA"/>
</dbReference>